<comment type="caution">
    <text evidence="2">The sequence shown here is derived from an EMBL/GenBank/DDBJ whole genome shotgun (WGS) entry which is preliminary data.</text>
</comment>
<organism evidence="2 3">
    <name type="scientific">Bacillus cereus</name>
    <dbReference type="NCBI Taxonomy" id="1396"/>
    <lineage>
        <taxon>Bacteria</taxon>
        <taxon>Bacillati</taxon>
        <taxon>Bacillota</taxon>
        <taxon>Bacilli</taxon>
        <taxon>Bacillales</taxon>
        <taxon>Bacillaceae</taxon>
        <taxon>Bacillus</taxon>
        <taxon>Bacillus cereus group</taxon>
    </lineage>
</organism>
<proteinExistence type="predicted"/>
<protein>
    <submittedName>
        <fullName evidence="2">4-oxalocrotonate tautomerase</fullName>
    </submittedName>
</protein>
<dbReference type="InterPro" id="IPR037479">
    <property type="entry name" value="Tauto_MSAD"/>
</dbReference>
<gene>
    <name evidence="2" type="ORF">CN958_16230</name>
</gene>
<dbReference type="PANTHER" id="PTHR38460">
    <property type="entry name" value="TAUTOMERASE YOLI-RELATED"/>
    <property type="match status" value="1"/>
</dbReference>
<dbReference type="InterPro" id="IPR014347">
    <property type="entry name" value="Tautomerase/MIF_sf"/>
</dbReference>
<dbReference type="Pfam" id="PF14552">
    <property type="entry name" value="Tautomerase_2"/>
    <property type="match status" value="1"/>
</dbReference>
<dbReference type="AlphaFoldDB" id="A0A2B9DHK7"/>
<feature type="domain" description="Carboxymuconolactone decarboxylase-like" evidence="1">
    <location>
        <begin position="155"/>
        <end position="237"/>
    </location>
</feature>
<dbReference type="GO" id="GO:0051920">
    <property type="term" value="F:peroxiredoxin activity"/>
    <property type="evidence" value="ECO:0007669"/>
    <property type="project" value="InterPro"/>
</dbReference>
<dbReference type="EMBL" id="NUHO01000063">
    <property type="protein sequence ID" value="PGM92188.1"/>
    <property type="molecule type" value="Genomic_DNA"/>
</dbReference>
<dbReference type="PANTHER" id="PTHR38460:SF1">
    <property type="entry name" value="TAUTOMERASE YOLI-RELATED"/>
    <property type="match status" value="1"/>
</dbReference>
<evidence type="ECO:0000313" key="2">
    <source>
        <dbReference type="EMBL" id="PGM92188.1"/>
    </source>
</evidence>
<dbReference type="InterPro" id="IPR029032">
    <property type="entry name" value="AhpD-like"/>
</dbReference>
<sequence>MPFVNVYYPENILNKEELKKISECIHLSLNNHFNIPENDYFQMFLPYRLNEFFYNPYYLLEQEEKRTENIIHVSITCGPGRTIKQKKELYQSISFVISEHSNIKSADIFITLHETAAENWSFGQGVAQLVKVEGSKMMNEPIEFYIQKKMREIAPASAHYSEEILFEEVWRDATLTLRERSLCIVAALISLGNTEQLPFHLKLAKQNEIMENELVALMTHMAFYVGWPKAVAALNITMNEIES</sequence>
<dbReference type="InterPro" id="IPR003779">
    <property type="entry name" value="CMD-like"/>
</dbReference>
<dbReference type="Gene3D" id="3.30.429.10">
    <property type="entry name" value="Macrophage Migration Inhibitory Factor"/>
    <property type="match status" value="1"/>
</dbReference>
<dbReference type="Pfam" id="PF02627">
    <property type="entry name" value="CMD"/>
    <property type="match status" value="1"/>
</dbReference>
<dbReference type="SUPFAM" id="SSF55331">
    <property type="entry name" value="Tautomerase/MIF"/>
    <property type="match status" value="1"/>
</dbReference>
<accession>A0A2B9DHK7</accession>
<evidence type="ECO:0000259" key="1">
    <source>
        <dbReference type="Pfam" id="PF02627"/>
    </source>
</evidence>
<dbReference type="SUPFAM" id="SSF69118">
    <property type="entry name" value="AhpD-like"/>
    <property type="match status" value="1"/>
</dbReference>
<reference evidence="2 3" key="1">
    <citation type="submission" date="2017-09" db="EMBL/GenBank/DDBJ databases">
        <title>Large-scale bioinformatics analysis of Bacillus genomes uncovers conserved roles of natural products in bacterial physiology.</title>
        <authorList>
            <consortium name="Agbiome Team Llc"/>
            <person name="Bleich R.M."/>
            <person name="Grubbs K.J."/>
            <person name="Santa Maria K.C."/>
            <person name="Allen S.E."/>
            <person name="Farag S."/>
            <person name="Shank E.A."/>
            <person name="Bowers A."/>
        </authorList>
    </citation>
    <scope>NUCLEOTIDE SEQUENCE [LARGE SCALE GENOMIC DNA]</scope>
    <source>
        <strain evidence="2 3">AFS053130</strain>
    </source>
</reference>
<name>A0A2B9DHK7_BACCE</name>
<dbReference type="Gene3D" id="1.20.1290.10">
    <property type="entry name" value="AhpD-like"/>
    <property type="match status" value="1"/>
</dbReference>
<dbReference type="Proteomes" id="UP000222054">
    <property type="component" value="Unassembled WGS sequence"/>
</dbReference>
<evidence type="ECO:0000313" key="3">
    <source>
        <dbReference type="Proteomes" id="UP000222054"/>
    </source>
</evidence>